<dbReference type="Proteomes" id="UP000196536">
    <property type="component" value="Unassembled WGS sequence"/>
</dbReference>
<evidence type="ECO:0000313" key="2">
    <source>
        <dbReference type="Proteomes" id="UP000196536"/>
    </source>
</evidence>
<accession>A0A1Z9YW97</accession>
<dbReference type="AlphaFoldDB" id="A0A1Z9YW97"/>
<protein>
    <submittedName>
        <fullName evidence="1">Uncharacterized protein</fullName>
    </submittedName>
</protein>
<name>A0A1Z9YW97_9GAMM</name>
<dbReference type="EMBL" id="NEXX01000004">
    <property type="protein sequence ID" value="OUY06487.1"/>
    <property type="molecule type" value="Genomic_DNA"/>
</dbReference>
<organism evidence="1 2">
    <name type="scientific">Acinetobacter populi</name>
    <dbReference type="NCBI Taxonomy" id="1582270"/>
    <lineage>
        <taxon>Bacteria</taxon>
        <taxon>Pseudomonadati</taxon>
        <taxon>Pseudomonadota</taxon>
        <taxon>Gammaproteobacteria</taxon>
        <taxon>Moraxellales</taxon>
        <taxon>Moraxellaceae</taxon>
        <taxon>Acinetobacter</taxon>
    </lineage>
</organism>
<gene>
    <name evidence="1" type="ORF">CAP51_11140</name>
</gene>
<dbReference type="RefSeq" id="WP_087620849.1">
    <property type="nucleotide sequence ID" value="NZ_NEXX01000004.1"/>
</dbReference>
<proteinExistence type="predicted"/>
<keyword evidence="2" id="KW-1185">Reference proteome</keyword>
<sequence length="330" mass="37957">MSKAQKPEVTDHLPSNSDLDLSELTALSRRILNRTVDKTLQHAKGAIDFATDTTGDVRQLIGQATDFTKERFDQVSSKTKRSVNEIGQYSAQTVRGMVSETSEVARDVALHMAKTFLDKTPITLYLPELLLNNQIRKRINPDDIDHITVQCGNNRFQIEIDGHYRKFLYRLTLDFHVLECRIGQKKYLRLLQNDEKLDLQLRHSGSVTNWATRRVGNIGFEIINHLPLVTLINHLIRDIPGIVQEKHRHWYIDLQKAGFIDFINNPNWMVDKLISLTDFSILPGLNILRESKALVRQLAEQFEISDLRVQPGRLEVQVRIAGHPYEGFFV</sequence>
<comment type="caution">
    <text evidence="1">The sequence shown here is derived from an EMBL/GenBank/DDBJ whole genome shotgun (WGS) entry which is preliminary data.</text>
</comment>
<dbReference type="OrthoDB" id="6704827at2"/>
<evidence type="ECO:0000313" key="1">
    <source>
        <dbReference type="EMBL" id="OUY06487.1"/>
    </source>
</evidence>
<reference evidence="1 2" key="1">
    <citation type="submission" date="2017-05" db="EMBL/GenBank/DDBJ databases">
        <title>Acinetobacter populi ANC 5415 (= PBJ7), whole genome shotgun sequencing project.</title>
        <authorList>
            <person name="Nemec A."/>
            <person name="Radolfova-Krizova L."/>
        </authorList>
    </citation>
    <scope>NUCLEOTIDE SEQUENCE [LARGE SCALE GENOMIC DNA]</scope>
    <source>
        <strain evidence="1 2">PBJ7</strain>
    </source>
</reference>